<organism evidence="1 2">
    <name type="scientific">Trifolium pratense</name>
    <name type="common">Red clover</name>
    <dbReference type="NCBI Taxonomy" id="57577"/>
    <lineage>
        <taxon>Eukaryota</taxon>
        <taxon>Viridiplantae</taxon>
        <taxon>Streptophyta</taxon>
        <taxon>Embryophyta</taxon>
        <taxon>Tracheophyta</taxon>
        <taxon>Spermatophyta</taxon>
        <taxon>Magnoliopsida</taxon>
        <taxon>eudicotyledons</taxon>
        <taxon>Gunneridae</taxon>
        <taxon>Pentapetalae</taxon>
        <taxon>rosids</taxon>
        <taxon>fabids</taxon>
        <taxon>Fabales</taxon>
        <taxon>Fabaceae</taxon>
        <taxon>Papilionoideae</taxon>
        <taxon>50 kb inversion clade</taxon>
        <taxon>NPAAA clade</taxon>
        <taxon>Hologalegina</taxon>
        <taxon>IRL clade</taxon>
        <taxon>Trifolieae</taxon>
        <taxon>Trifolium</taxon>
    </lineage>
</organism>
<protein>
    <submittedName>
        <fullName evidence="1">Uncharacterized protein</fullName>
    </submittedName>
</protein>
<name>A0ACB0J7W5_TRIPR</name>
<comment type="caution">
    <text evidence="1">The sequence shown here is derived from an EMBL/GenBank/DDBJ whole genome shotgun (WGS) entry which is preliminary data.</text>
</comment>
<dbReference type="Proteomes" id="UP001177021">
    <property type="component" value="Unassembled WGS sequence"/>
</dbReference>
<accession>A0ACB0J7W5</accession>
<keyword evidence="2" id="KW-1185">Reference proteome</keyword>
<dbReference type="EMBL" id="CASHSV030000024">
    <property type="protein sequence ID" value="CAJ2640507.1"/>
    <property type="molecule type" value="Genomic_DNA"/>
</dbReference>
<evidence type="ECO:0000313" key="2">
    <source>
        <dbReference type="Proteomes" id="UP001177021"/>
    </source>
</evidence>
<sequence length="1435" mass="161639">MVSLPIDLAKTYLKELIDGAIARSRYICCFTCITKEFEEEKVRLKVERTTVGQRVKVATDRGDIIQNNVHHWEEQADELDQEDTKTKQKCLFGFCPNCKWRYKRGKELANRVEIIKELVKRGQNLEIGLHARLPGIERHTSQYYISFESRESKFKDLLEFLKDDQNYIIGLQGMGGVGKTTLAKEVGKALKRSKQFSQVIDTRVSFSPNIKKIQDDISGPLGLVFGESCNEADRPKKLWNRLTNGEKILLILDDVWGNIDFDDIGIPCSDNHKGCKVLITTRNLRVCNINGCGRTVQLELLSEEDAWIMFKRYNSKSNDLSKNVLTIAKNISNECKGLPVAISIIASSLRAQQHLVEWEEALKSLQKPMFGHGVDDNLVDIYKCLRFSYDNMKDENAKRLFLLCSVFQEDGEISIEVLTRFAIGVGILGEGYDSYEDARRQVELAKNKLLDSCLLLETNERSIVKMHDLVREVAQWISNKEIQAIDLSNKNQKSLIERENDIKYLLCESKLIDVFSCTFDGSKLEILIVDMDTSDSVDIPSSFFENIADLRVLHLSYQDQPTIPLLRPIQSLRNIRSLLFGRVDLGDISILGKLQTLETLDLVWCKIDKLPPEIAKLEKLKLLNLVFCEVRSENPFEVIKSCSSLEELYFLHSFNDSCRVTLPALKKYHVCKSWAIINDSLSKCVAFEGDGDAELFLEATFKYLMQTAEVLQLSRIEGKWRNLIPEIVSIDRGMNDLVEFRLRYDSQLQCLIDTKDIGCQLPNVFSKLVVLHLYEINNLEVLCNGPLSSDSLKNLEELSVECCEELKSLFNCKVNLCNLKTMTLEACPMLVSLFQSSTSLSLLEELKIIDCEKLKNIISCDNDIMSHNSMFPNLKVVDIERCPLLKEPQLHDSPNFSSHRAMSLSVKESFSKDDPKAQMELDPVKCNCFSWTCIFCCSHKLKSTSTEIPVVSDDQQGCSITLSMKETQGHHISESSTSRNTITTILSNNSQTSIEPHISLVAPRQKRLNEIDDQNIQEGSTSMSEKIVASNSSIASETTNNEPPIQGIEISVEEGTTSASNAKAITSSTHLELDLLNEQSTRQQCLVKPFPEKNCLKATEDQSIQEGSISQKPVATTLLAISETTVPIQFVAPKQKSIMANVEEGTKLAKTITSSTLSESVSSSSVKLAMQSIMEQDVDAKDSQETTKINNDQVSLNDAVVMNVSSIIEEQFPKDGEFIVPESRPSPSNSIPLPHTYQTPSMPPEGNPSQIVEDSSSSSLVMRELEQLVSKKHLNYENLSLLIDFLVKHPQVLLRDTSLSNRYKSYAYNCLAELLKFLQTHSVLDVLGSSRSEFDELLQDVHKCGFDKDWLDGVEKRALSPDLPFSQDALQKVLDPQQQVTKEVEAMLLKINIFTQHVEDLKHQLTSSKAALDSIIQHEAQILEIKAALSAPLGY</sequence>
<evidence type="ECO:0000313" key="1">
    <source>
        <dbReference type="EMBL" id="CAJ2640507.1"/>
    </source>
</evidence>
<gene>
    <name evidence="1" type="ORF">MILVUS5_LOCUS10351</name>
</gene>
<reference evidence="1" key="1">
    <citation type="submission" date="2023-10" db="EMBL/GenBank/DDBJ databases">
        <authorList>
            <person name="Rodriguez Cubillos JULIANA M."/>
            <person name="De Vega J."/>
        </authorList>
    </citation>
    <scope>NUCLEOTIDE SEQUENCE</scope>
</reference>
<proteinExistence type="predicted"/>